<name>A0A956RPC9_UNCEI</name>
<evidence type="ECO:0000313" key="2">
    <source>
        <dbReference type="EMBL" id="MCA9728531.1"/>
    </source>
</evidence>
<evidence type="ECO:0000256" key="1">
    <source>
        <dbReference type="SAM" id="MobiDB-lite"/>
    </source>
</evidence>
<sequence length="79" mass="8250">HLPRILAVEVALREGSGGTRSGVRKAAKPSQAKPKGANRAGTKKSTARATSDLRIKVTGKKAGTAKAGRKKMTARKTAR</sequence>
<evidence type="ECO:0000313" key="3">
    <source>
        <dbReference type="Proteomes" id="UP000697710"/>
    </source>
</evidence>
<dbReference type="Proteomes" id="UP000697710">
    <property type="component" value="Unassembled WGS sequence"/>
</dbReference>
<feature type="non-terminal residue" evidence="2">
    <location>
        <position position="1"/>
    </location>
</feature>
<comment type="caution">
    <text evidence="2">The sequence shown here is derived from an EMBL/GenBank/DDBJ whole genome shotgun (WGS) entry which is preliminary data.</text>
</comment>
<proteinExistence type="predicted"/>
<protein>
    <submittedName>
        <fullName evidence="2">Uncharacterized protein</fullName>
    </submittedName>
</protein>
<reference evidence="2" key="2">
    <citation type="journal article" date="2021" name="Microbiome">
        <title>Successional dynamics and alternative stable states in a saline activated sludge microbial community over 9 years.</title>
        <authorList>
            <person name="Wang Y."/>
            <person name="Ye J."/>
            <person name="Ju F."/>
            <person name="Liu L."/>
            <person name="Boyd J.A."/>
            <person name="Deng Y."/>
            <person name="Parks D.H."/>
            <person name="Jiang X."/>
            <person name="Yin X."/>
            <person name="Woodcroft B.J."/>
            <person name="Tyson G.W."/>
            <person name="Hugenholtz P."/>
            <person name="Polz M.F."/>
            <person name="Zhang T."/>
        </authorList>
    </citation>
    <scope>NUCLEOTIDE SEQUENCE</scope>
    <source>
        <strain evidence="2">HKST-UBA01</strain>
    </source>
</reference>
<gene>
    <name evidence="2" type="ORF">KC729_12660</name>
</gene>
<feature type="region of interest" description="Disordered" evidence="1">
    <location>
        <begin position="14"/>
        <end position="79"/>
    </location>
</feature>
<dbReference type="AlphaFoldDB" id="A0A956RPC9"/>
<accession>A0A956RPC9</accession>
<organism evidence="2 3">
    <name type="scientific">Eiseniibacteriota bacterium</name>
    <dbReference type="NCBI Taxonomy" id="2212470"/>
    <lineage>
        <taxon>Bacteria</taxon>
        <taxon>Candidatus Eiseniibacteriota</taxon>
    </lineage>
</organism>
<reference evidence="2" key="1">
    <citation type="submission" date="2020-04" db="EMBL/GenBank/DDBJ databases">
        <authorList>
            <person name="Zhang T."/>
        </authorList>
    </citation>
    <scope>NUCLEOTIDE SEQUENCE</scope>
    <source>
        <strain evidence="2">HKST-UBA01</strain>
    </source>
</reference>
<feature type="compositionally biased region" description="Basic residues" evidence="1">
    <location>
        <begin position="67"/>
        <end position="79"/>
    </location>
</feature>
<dbReference type="EMBL" id="JAGQHR010000410">
    <property type="protein sequence ID" value="MCA9728531.1"/>
    <property type="molecule type" value="Genomic_DNA"/>
</dbReference>